<evidence type="ECO:0000259" key="1">
    <source>
        <dbReference type="SMART" id="SM00860"/>
    </source>
</evidence>
<dbReference type="EMBL" id="CP031159">
    <property type="protein sequence ID" value="AXH00220.1"/>
    <property type="molecule type" value="Genomic_DNA"/>
</dbReference>
<gene>
    <name evidence="2" type="ORF">DVJ83_13520</name>
</gene>
<dbReference type="InterPro" id="IPR018958">
    <property type="entry name" value="Knr4/Smi1-like_dom"/>
</dbReference>
<geneLocation type="plasmid" evidence="3">
    <name>pdrda</name>
</geneLocation>
<name>A0A345IKJ7_9DEIO</name>
<evidence type="ECO:0000313" key="3">
    <source>
        <dbReference type="Proteomes" id="UP000253744"/>
    </source>
</evidence>
<dbReference type="Gene3D" id="3.40.1580.10">
    <property type="entry name" value="SMI1/KNR4-like"/>
    <property type="match status" value="1"/>
</dbReference>
<dbReference type="KEGG" id="dwu:DVJ83_13520"/>
<dbReference type="RefSeq" id="WP_114672923.1">
    <property type="nucleotide sequence ID" value="NZ_CP031159.1"/>
</dbReference>
<feature type="domain" description="Knr4/Smi1-like" evidence="1">
    <location>
        <begin position="37"/>
        <end position="197"/>
    </location>
</feature>
<proteinExistence type="predicted"/>
<dbReference type="AlphaFoldDB" id="A0A345IKJ7"/>
<dbReference type="SUPFAM" id="SSF160631">
    <property type="entry name" value="SMI1/KNR4-like"/>
    <property type="match status" value="1"/>
</dbReference>
<dbReference type="InterPro" id="IPR037883">
    <property type="entry name" value="Knr4/Smi1-like_sf"/>
</dbReference>
<reference evidence="2 3" key="1">
    <citation type="submission" date="2018-07" db="EMBL/GenBank/DDBJ databases">
        <title>Complete Genome and Methylome Analysis of Deinococcus wulumuqiensis NEB 479.</title>
        <authorList>
            <person name="Fomenkov A."/>
            <person name="Luyten Y."/>
            <person name="Vincze T."/>
            <person name="Anton B.P."/>
            <person name="Clark T."/>
            <person name="Roberts R.J."/>
            <person name="Morgan R.D."/>
        </authorList>
    </citation>
    <scope>NUCLEOTIDE SEQUENCE [LARGE SCALE GENOMIC DNA]</scope>
    <source>
        <strain evidence="2 3">NEB 479</strain>
        <plasmid evidence="3">Plasmid pdrda</plasmid>
    </source>
</reference>
<evidence type="ECO:0000313" key="2">
    <source>
        <dbReference type="EMBL" id="AXH00220.1"/>
    </source>
</evidence>
<dbReference type="SMART" id="SM00860">
    <property type="entry name" value="SMI1_KNR4"/>
    <property type="match status" value="1"/>
</dbReference>
<organism evidence="2 3">
    <name type="scientific">Deinococcus wulumuqiensis</name>
    <dbReference type="NCBI Taxonomy" id="980427"/>
    <lineage>
        <taxon>Bacteria</taxon>
        <taxon>Thermotogati</taxon>
        <taxon>Deinococcota</taxon>
        <taxon>Deinococci</taxon>
        <taxon>Deinococcales</taxon>
        <taxon>Deinococcaceae</taxon>
        <taxon>Deinococcus</taxon>
    </lineage>
</organism>
<sequence length="203" mass="22607">MSRAVASVDEFWKAYEAWYDRISQQLGEHPSGELPPGASEAELQAAEQEFGFPLPADLRAFYARHDGAPIWGGSEGFSDLKTALKKAAMRLGIKQAQAPDTDDDFVWWKESYFPVVEDGAGNADVVQCDAENAGRMVNFDHEVGSEPTGETFLQFLQAGLDRLDFHVVSDGELLGRDELPEDHPDFFDGDVEDWLEHKREAQA</sequence>
<accession>A0A345IKJ7</accession>
<dbReference type="Proteomes" id="UP000253744">
    <property type="component" value="Plasmid pDrdA"/>
</dbReference>
<keyword evidence="2" id="KW-0614">Plasmid</keyword>
<protein>
    <submittedName>
        <fullName evidence="2">SMI1/KNR4 family protein</fullName>
    </submittedName>
</protein>
<dbReference type="Pfam" id="PF09346">
    <property type="entry name" value="SMI1_KNR4"/>
    <property type="match status" value="1"/>
</dbReference>